<dbReference type="EMBL" id="KE560729">
    <property type="protein sequence ID" value="EPZ35895.1"/>
    <property type="molecule type" value="Genomic_DNA"/>
</dbReference>
<accession>A0A075B0I6</accession>
<gene>
    <name evidence="1" type="ORF">O9G_003540</name>
</gene>
<dbReference type="Proteomes" id="UP000030755">
    <property type="component" value="Unassembled WGS sequence"/>
</dbReference>
<sequence>MIIVGVADSRKKNVQCLIQGANVLVVFQAINEEWDTLLYKEIEFTLFKLTRNCLPDDKPVKEANKESSDDFEEFKVMIKSNNGSLLSSEATYHGSATVKYVQKETSTSKRENLNNLGLIKIKGSIEHHNSLNLIQQSDALESH</sequence>
<proteinExistence type="predicted"/>
<dbReference type="AlphaFoldDB" id="A0A075B0I6"/>
<evidence type="ECO:0000313" key="2">
    <source>
        <dbReference type="Proteomes" id="UP000030755"/>
    </source>
</evidence>
<organism evidence="1 2">
    <name type="scientific">Rozella allomycis (strain CSF55)</name>
    <dbReference type="NCBI Taxonomy" id="988480"/>
    <lineage>
        <taxon>Eukaryota</taxon>
        <taxon>Fungi</taxon>
        <taxon>Fungi incertae sedis</taxon>
        <taxon>Cryptomycota</taxon>
        <taxon>Cryptomycota incertae sedis</taxon>
        <taxon>Rozella</taxon>
    </lineage>
</organism>
<evidence type="ECO:0000313" key="1">
    <source>
        <dbReference type="EMBL" id="EPZ35895.1"/>
    </source>
</evidence>
<protein>
    <submittedName>
        <fullName evidence="1">Uncharacterized protein</fullName>
    </submittedName>
</protein>
<dbReference type="HOGENOM" id="CLU_1807300_0_0_1"/>
<name>A0A075B0I6_ROZAC</name>
<keyword evidence="2" id="KW-1185">Reference proteome</keyword>
<reference evidence="1 2" key="1">
    <citation type="journal article" date="2013" name="Curr. Biol.">
        <title>Shared signatures of parasitism and phylogenomics unite Cryptomycota and microsporidia.</title>
        <authorList>
            <person name="James T.Y."/>
            <person name="Pelin A."/>
            <person name="Bonen L."/>
            <person name="Ahrendt S."/>
            <person name="Sain D."/>
            <person name="Corradi N."/>
            <person name="Stajich J.E."/>
        </authorList>
    </citation>
    <scope>NUCLEOTIDE SEQUENCE [LARGE SCALE GENOMIC DNA]</scope>
    <source>
        <strain evidence="1 2">CSF55</strain>
    </source>
</reference>